<keyword evidence="12 14" id="KW-0407">Ion channel</keyword>
<dbReference type="InterPro" id="IPR006202">
    <property type="entry name" value="Neur_chan_lig-bd"/>
</dbReference>
<keyword evidence="6 14" id="KW-0406">Ion transport</keyword>
<dbReference type="Pfam" id="PF02931">
    <property type="entry name" value="Neur_chan_LBD"/>
    <property type="match status" value="1"/>
</dbReference>
<dbReference type="CDD" id="cd19051">
    <property type="entry name" value="LGIC_TM_cation"/>
    <property type="match status" value="1"/>
</dbReference>
<evidence type="ECO:0000256" key="6">
    <source>
        <dbReference type="ARBA" id="ARBA00023065"/>
    </source>
</evidence>
<proteinExistence type="inferred from homology"/>
<feature type="transmembrane region" description="Helical" evidence="14">
    <location>
        <begin position="212"/>
        <end position="237"/>
    </location>
</feature>
<comment type="similarity">
    <text evidence="14">Belongs to the ligand-gated ion channel (TC 1.A.9) family.</text>
</comment>
<keyword evidence="18" id="KW-1185">Reference proteome</keyword>
<protein>
    <submittedName>
        <fullName evidence="17">Uncharacterized protein</fullName>
    </submittedName>
</protein>
<feature type="domain" description="Neurotransmitter-gated ion-channel transmembrane" evidence="16">
    <location>
        <begin position="218"/>
        <end position="275"/>
    </location>
</feature>
<organism evidence="17 18">
    <name type="scientific">Hemibagrus guttatus</name>
    <dbReference type="NCBI Taxonomy" id="175788"/>
    <lineage>
        <taxon>Eukaryota</taxon>
        <taxon>Metazoa</taxon>
        <taxon>Chordata</taxon>
        <taxon>Craniata</taxon>
        <taxon>Vertebrata</taxon>
        <taxon>Euteleostomi</taxon>
        <taxon>Actinopterygii</taxon>
        <taxon>Neopterygii</taxon>
        <taxon>Teleostei</taxon>
        <taxon>Ostariophysi</taxon>
        <taxon>Siluriformes</taxon>
        <taxon>Bagridae</taxon>
        <taxon>Hemibagrus</taxon>
    </lineage>
</organism>
<gene>
    <name evidence="17" type="ORF">QTP70_031175</name>
</gene>
<evidence type="ECO:0000256" key="13">
    <source>
        <dbReference type="ARBA" id="ARBA00034099"/>
    </source>
</evidence>
<evidence type="ECO:0000313" key="17">
    <source>
        <dbReference type="EMBL" id="KAK3507621.1"/>
    </source>
</evidence>
<dbReference type="EMBL" id="JAUCMX010000029">
    <property type="protein sequence ID" value="KAK3507621.1"/>
    <property type="molecule type" value="Genomic_DNA"/>
</dbReference>
<dbReference type="GO" id="GO:0004888">
    <property type="term" value="F:transmembrane signaling receptor activity"/>
    <property type="evidence" value="ECO:0007669"/>
    <property type="project" value="InterPro"/>
</dbReference>
<dbReference type="InterPro" id="IPR006201">
    <property type="entry name" value="Neur_channel"/>
</dbReference>
<dbReference type="PROSITE" id="PS00236">
    <property type="entry name" value="NEUROTR_ION_CHANNEL"/>
    <property type="match status" value="1"/>
</dbReference>
<comment type="caution">
    <text evidence="14">Lacks conserved residue(s) required for the propagation of feature annotation.</text>
</comment>
<dbReference type="Gene3D" id="2.70.170.10">
    <property type="entry name" value="Neurotransmitter-gated ion-channel ligand-binding domain"/>
    <property type="match status" value="1"/>
</dbReference>
<keyword evidence="7 14" id="KW-0472">Membrane</keyword>
<dbReference type="PRINTS" id="PR00254">
    <property type="entry name" value="NICOTINICR"/>
</dbReference>
<comment type="subcellular location">
    <subcellularLocation>
        <location evidence="13">Synaptic cell membrane</location>
        <topology evidence="13">Multi-pass membrane protein</topology>
    </subcellularLocation>
</comment>
<feature type="domain" description="Neurotransmitter-gated ion-channel ligand-binding" evidence="15">
    <location>
        <begin position="8"/>
        <end position="211"/>
    </location>
</feature>
<dbReference type="InterPro" id="IPR036719">
    <property type="entry name" value="Neuro-gated_channel_TM_sf"/>
</dbReference>
<evidence type="ECO:0000256" key="9">
    <source>
        <dbReference type="ARBA" id="ARBA00023170"/>
    </source>
</evidence>
<evidence type="ECO:0000256" key="12">
    <source>
        <dbReference type="ARBA" id="ARBA00023303"/>
    </source>
</evidence>
<dbReference type="FunFam" id="2.70.170.10:FF:000009">
    <property type="entry name" value="Neuronal acetylcholine receptor subunit alpha-7"/>
    <property type="match status" value="1"/>
</dbReference>
<evidence type="ECO:0000256" key="7">
    <source>
        <dbReference type="ARBA" id="ARBA00023136"/>
    </source>
</evidence>
<evidence type="ECO:0000256" key="10">
    <source>
        <dbReference type="ARBA" id="ARBA00023180"/>
    </source>
</evidence>
<evidence type="ECO:0000256" key="3">
    <source>
        <dbReference type="ARBA" id="ARBA00022692"/>
    </source>
</evidence>
<dbReference type="NCBIfam" id="TIGR00860">
    <property type="entry name" value="LIC"/>
    <property type="match status" value="1"/>
</dbReference>
<dbReference type="Pfam" id="PF02932">
    <property type="entry name" value="Neur_chan_memb"/>
    <property type="match status" value="2"/>
</dbReference>
<evidence type="ECO:0000256" key="8">
    <source>
        <dbReference type="ARBA" id="ARBA00023157"/>
    </source>
</evidence>
<keyword evidence="4 14" id="KW-1133">Transmembrane helix</keyword>
<evidence type="ECO:0000256" key="4">
    <source>
        <dbReference type="ARBA" id="ARBA00022989"/>
    </source>
</evidence>
<evidence type="ECO:0000256" key="11">
    <source>
        <dbReference type="ARBA" id="ARBA00023286"/>
    </source>
</evidence>
<feature type="non-terminal residue" evidence="17">
    <location>
        <position position="502"/>
    </location>
</feature>
<dbReference type="AlphaFoldDB" id="A0AAE0PSX7"/>
<comment type="caution">
    <text evidence="17">The sequence shown here is derived from an EMBL/GenBank/DDBJ whole genome shotgun (WGS) entry which is preliminary data.</text>
</comment>
<evidence type="ECO:0000256" key="2">
    <source>
        <dbReference type="ARBA" id="ARBA00022475"/>
    </source>
</evidence>
<dbReference type="PRINTS" id="PR00252">
    <property type="entry name" value="NRIONCHANNEL"/>
</dbReference>
<dbReference type="Proteomes" id="UP001274896">
    <property type="component" value="Unassembled WGS sequence"/>
</dbReference>
<keyword evidence="5" id="KW-0770">Synapse</keyword>
<feature type="transmembrane region" description="Helical" evidence="14">
    <location>
        <begin position="243"/>
        <end position="261"/>
    </location>
</feature>
<feature type="domain" description="Neurotransmitter-gated ion-channel transmembrane" evidence="16">
    <location>
        <begin position="335"/>
        <end position="486"/>
    </location>
</feature>
<dbReference type="InterPro" id="IPR002394">
    <property type="entry name" value="Nicotinic_acetylcholine_rcpt"/>
</dbReference>
<dbReference type="GO" id="GO:0022848">
    <property type="term" value="F:acetylcholine-gated monoatomic cation-selective channel activity"/>
    <property type="evidence" value="ECO:0007669"/>
    <property type="project" value="InterPro"/>
</dbReference>
<accession>A0AAE0PSX7</accession>
<keyword evidence="2" id="KW-1003">Cell membrane</keyword>
<dbReference type="InterPro" id="IPR038050">
    <property type="entry name" value="Neuro_actylchol_rec"/>
</dbReference>
<evidence type="ECO:0000256" key="14">
    <source>
        <dbReference type="RuleBase" id="RU000687"/>
    </source>
</evidence>
<dbReference type="SUPFAM" id="SSF90112">
    <property type="entry name" value="Neurotransmitter-gated ion-channel transmembrane pore"/>
    <property type="match status" value="1"/>
</dbReference>
<dbReference type="InterPro" id="IPR036734">
    <property type="entry name" value="Neur_chan_lig-bd_sf"/>
</dbReference>
<keyword evidence="1 14" id="KW-0813">Transport</keyword>
<dbReference type="InterPro" id="IPR006029">
    <property type="entry name" value="Neurotrans-gated_channel_TM"/>
</dbReference>
<keyword evidence="10" id="KW-0325">Glycoprotein</keyword>
<dbReference type="Gene3D" id="1.20.58.390">
    <property type="entry name" value="Neurotransmitter-gated ion-channel transmembrane domain"/>
    <property type="match status" value="2"/>
</dbReference>
<evidence type="ECO:0000313" key="18">
    <source>
        <dbReference type="Proteomes" id="UP001274896"/>
    </source>
</evidence>
<sequence length="502" mass="56492">SIQGEHQRRLYKEMLESYNRLERPVANDSAPLVVELGLTLLQIIDVDEKNQVLITNAWLQLDWTDVYLSWNPENYPGVNNLRFPSSQIWTPDILLYNSADERFDATFHTNVLVNSSGACQYIPPGILKSTCYIDVRWFPFDVQKCDLKFGSWTHNGWLLDLQMREVDISTYIPNGEWDLVGVPGKRNELYYECCKEPYPDVTYTVTMRRRTLYYGLNLLIPCVLISGLALLVFLLPADSGEKISLGITVLLSLTVFMLLVAEIMPATSDSVPLIGTAYCLSVLCEYDDDRGLVCRRHRPRPAVPPSRSTWRQNAKMVTLHRWLNSGVLVLWGSGQEVRVILLQWCAWFLRMKKPGDERKSAYSYSSASTSSLQMGSVPSQMGTNGHTNLYFGFHSPDSTCCPNSSDSGVSCGVSCSGGHREAASALSGEQRELQRLLVEVSYLAQRFRAQDEAEAVRSEWKFAAAVVDRLCLVAFSLFSIVCTFAILMSAPNFIEAVSKDFT</sequence>
<evidence type="ECO:0000256" key="5">
    <source>
        <dbReference type="ARBA" id="ARBA00023018"/>
    </source>
</evidence>
<reference evidence="17" key="1">
    <citation type="submission" date="2023-06" db="EMBL/GenBank/DDBJ databases">
        <title>Male Hemibagrus guttatus genome.</title>
        <authorList>
            <person name="Bian C."/>
        </authorList>
    </citation>
    <scope>NUCLEOTIDE SEQUENCE</scope>
    <source>
        <strain evidence="17">Male_cb2023</strain>
        <tissue evidence="17">Muscle</tissue>
    </source>
</reference>
<dbReference type="PANTHER" id="PTHR18945">
    <property type="entry name" value="NEUROTRANSMITTER GATED ION CHANNEL"/>
    <property type="match status" value="1"/>
</dbReference>
<keyword evidence="3 14" id="KW-0812">Transmembrane</keyword>
<dbReference type="InterPro" id="IPR018000">
    <property type="entry name" value="Neurotransmitter_ion_chnl_CS"/>
</dbReference>
<keyword evidence="8" id="KW-1015">Disulfide bond</keyword>
<feature type="transmembrane region" description="Helical" evidence="14">
    <location>
        <begin position="470"/>
        <end position="494"/>
    </location>
</feature>
<dbReference type="SUPFAM" id="SSF63712">
    <property type="entry name" value="Nicotinic receptor ligand binding domain-like"/>
    <property type="match status" value="1"/>
</dbReference>
<keyword evidence="11" id="KW-1071">Ligand-gated ion channel</keyword>
<evidence type="ECO:0000259" key="16">
    <source>
        <dbReference type="Pfam" id="PF02932"/>
    </source>
</evidence>
<dbReference type="GO" id="GO:0045211">
    <property type="term" value="C:postsynaptic membrane"/>
    <property type="evidence" value="ECO:0007669"/>
    <property type="project" value="InterPro"/>
</dbReference>
<name>A0AAE0PSX7_9TELE</name>
<dbReference type="FunFam" id="1.20.58.390:FF:000011">
    <property type="entry name" value="neuronal acetylcholine receptor subunit alpha-7"/>
    <property type="match status" value="1"/>
</dbReference>
<evidence type="ECO:0000256" key="1">
    <source>
        <dbReference type="ARBA" id="ARBA00022448"/>
    </source>
</evidence>
<evidence type="ECO:0000259" key="15">
    <source>
        <dbReference type="Pfam" id="PF02931"/>
    </source>
</evidence>
<keyword evidence="9" id="KW-0675">Receptor</keyword>